<dbReference type="OrthoDB" id="6090131at2759"/>
<dbReference type="AlphaFoldDB" id="A0A8B6H8Z3"/>
<evidence type="ECO:0000256" key="1">
    <source>
        <dbReference type="SAM" id="Coils"/>
    </source>
</evidence>
<reference evidence="3" key="1">
    <citation type="submission" date="2018-11" db="EMBL/GenBank/DDBJ databases">
        <authorList>
            <person name="Alioto T."/>
            <person name="Alioto T."/>
        </authorList>
    </citation>
    <scope>NUCLEOTIDE SEQUENCE</scope>
</reference>
<evidence type="ECO:0000313" key="3">
    <source>
        <dbReference type="EMBL" id="VDI75466.1"/>
    </source>
</evidence>
<comment type="caution">
    <text evidence="3">The sequence shown here is derived from an EMBL/GenBank/DDBJ whole genome shotgun (WGS) entry which is preliminary data.</text>
</comment>
<sequence>MEVSTLKMASTDHWKESNTHEQIPSLTPHSISFSEKRAVQRKLTKVTSDSTIHTFNRSLQTIPVNDNLSKLKRLRDSTKSIVLHNKIDALSCVLEDLLYQHNDLESIGQTIYERYTSKRANGIIDFQVGLDIYADFMGAPLYVRKDDLSTRFKDDLLDPVHGVRCIVYNPPNYDKKYIILDSDGVDILGILQRITDDFEDAENIRVRVRENIDYGYINTALLTLDTEHDRSIVKCILAKLIGRSDLIAVGINPDIALKKLEKSRQLFAEMSNAKIAAQDMINLRLETKINKCKDNLNEIDKKIESKSLSLMREKDFCARKEILEEQLDANQKLLSKETSYDQKKYGYSVKRLTEKLIKENRIKARRLGAGARPMLDSDDEDFIANAIESKSSAHGRRHDTVLYLNHRVKLEDLLSIANYNLIRRGKKLLKSAKTVHLRARPRKINTTEGKRHKGNWLFCTKKPPKTEDHSTELTHHQRAHVKLNREDMFSTNSLFRYSSLDISFDDKAYIRPGTDVGLRDTKAGKILTLTDESRQRKLPQHDFATPEVYQSPSSFRLMTWKTETIQGKERLIKDHDQSCVVVRPKFYVGSSGCVWGSDLLRLRYEKPDLFEMSPERGESIQDKQFYAMVHDAAFYVFDSTTDDDLTSLLSGQSNYTHYESERITHFARRLERVLANFPNTGSDELIDKLKEALQLIEKLNQDLKGENMRICNRNLKTFRDQCEEIIRSIDSMNIYPVKPVISEYTDGGPGVGVNNTAVKFRFAEMCRIQNSVRRVRIHRASGDSAQNEAERTNSAIGDALVDGATICWEYFKPLHGLSQEDQDAMTPSDLDKHKAAMMEKNAWAVAEVVSLRIDDAKGPAGFIQAYVTEHPEDQFFWNGNYLKRYHESSKSAKSTVPGHGYFKKIYEFIDQHCEVGELYIEYRKYRCEQSHGTKCEYCLRSPVNDLYGPNLVKPVPRPYPDYERLPDLHYLVHSNTPVQIDNVEREPDDFQPRANIKKLFALGELSTSNHASVSQFSKKYVLPDDLVMKYVLHLETLKADKEKRSIATQKRDMM</sequence>
<feature type="coiled-coil region" evidence="1">
    <location>
        <begin position="682"/>
        <end position="709"/>
    </location>
</feature>
<proteinExistence type="predicted"/>
<evidence type="ECO:0000313" key="4">
    <source>
        <dbReference type="Proteomes" id="UP000596742"/>
    </source>
</evidence>
<accession>A0A8B6H8Z3</accession>
<name>A0A8B6H8Z3_MYTGA</name>
<keyword evidence="1" id="KW-0175">Coiled coil</keyword>
<gene>
    <name evidence="3" type="ORF">MGAL_10B078002</name>
</gene>
<keyword evidence="4" id="KW-1185">Reference proteome</keyword>
<protein>
    <submittedName>
        <fullName evidence="3">Uncharacterized protein</fullName>
    </submittedName>
</protein>
<evidence type="ECO:0000256" key="2">
    <source>
        <dbReference type="SAM" id="MobiDB-lite"/>
    </source>
</evidence>
<dbReference type="EMBL" id="UYJE01009661">
    <property type="protein sequence ID" value="VDI75466.1"/>
    <property type="molecule type" value="Genomic_DNA"/>
</dbReference>
<organism evidence="3 4">
    <name type="scientific">Mytilus galloprovincialis</name>
    <name type="common">Mediterranean mussel</name>
    <dbReference type="NCBI Taxonomy" id="29158"/>
    <lineage>
        <taxon>Eukaryota</taxon>
        <taxon>Metazoa</taxon>
        <taxon>Spiralia</taxon>
        <taxon>Lophotrochozoa</taxon>
        <taxon>Mollusca</taxon>
        <taxon>Bivalvia</taxon>
        <taxon>Autobranchia</taxon>
        <taxon>Pteriomorphia</taxon>
        <taxon>Mytilida</taxon>
        <taxon>Mytiloidea</taxon>
        <taxon>Mytilidae</taxon>
        <taxon>Mytilinae</taxon>
        <taxon>Mytilus</taxon>
    </lineage>
</organism>
<dbReference type="Proteomes" id="UP000596742">
    <property type="component" value="Unassembled WGS sequence"/>
</dbReference>
<feature type="region of interest" description="Disordered" evidence="2">
    <location>
        <begin position="1"/>
        <end position="27"/>
    </location>
</feature>
<feature type="compositionally biased region" description="Basic and acidic residues" evidence="2">
    <location>
        <begin position="10"/>
        <end position="19"/>
    </location>
</feature>